<gene>
    <name evidence="2" type="ORF">BUALT_Bualt02G0158700</name>
</gene>
<feature type="compositionally biased region" description="Basic and acidic residues" evidence="1">
    <location>
        <begin position="61"/>
        <end position="94"/>
    </location>
</feature>
<protein>
    <submittedName>
        <fullName evidence="2">Uncharacterized protein</fullName>
    </submittedName>
</protein>
<dbReference type="Proteomes" id="UP000826271">
    <property type="component" value="Unassembled WGS sequence"/>
</dbReference>
<reference evidence="2" key="1">
    <citation type="submission" date="2019-10" db="EMBL/GenBank/DDBJ databases">
        <authorList>
            <person name="Zhang R."/>
            <person name="Pan Y."/>
            <person name="Wang J."/>
            <person name="Ma R."/>
            <person name="Yu S."/>
        </authorList>
    </citation>
    <scope>NUCLEOTIDE SEQUENCE</scope>
    <source>
        <strain evidence="2">LA-IB0</strain>
        <tissue evidence="2">Leaf</tissue>
    </source>
</reference>
<dbReference type="AlphaFoldDB" id="A0AAV6Y7N9"/>
<keyword evidence="3" id="KW-1185">Reference proteome</keyword>
<sequence length="141" mass="16159">MEYNDTKGSRRNRGGRRRRRGQGQEEAETMKADEAERNGEEEHDERDDDGGESSSNPLPEPEIKSRIDDAIERADENAHQDVRKKNTKKKENASKSKVASRGRKQKVRCQEMIQITYVTSVEQNLNQGINCVNIWETPGML</sequence>
<evidence type="ECO:0000313" key="3">
    <source>
        <dbReference type="Proteomes" id="UP000826271"/>
    </source>
</evidence>
<dbReference type="EMBL" id="WHWC01000002">
    <property type="protein sequence ID" value="KAG8388759.1"/>
    <property type="molecule type" value="Genomic_DNA"/>
</dbReference>
<comment type="caution">
    <text evidence="2">The sequence shown here is derived from an EMBL/GenBank/DDBJ whole genome shotgun (WGS) entry which is preliminary data.</text>
</comment>
<organism evidence="2 3">
    <name type="scientific">Buddleja alternifolia</name>
    <dbReference type="NCBI Taxonomy" id="168488"/>
    <lineage>
        <taxon>Eukaryota</taxon>
        <taxon>Viridiplantae</taxon>
        <taxon>Streptophyta</taxon>
        <taxon>Embryophyta</taxon>
        <taxon>Tracheophyta</taxon>
        <taxon>Spermatophyta</taxon>
        <taxon>Magnoliopsida</taxon>
        <taxon>eudicotyledons</taxon>
        <taxon>Gunneridae</taxon>
        <taxon>Pentapetalae</taxon>
        <taxon>asterids</taxon>
        <taxon>lamiids</taxon>
        <taxon>Lamiales</taxon>
        <taxon>Scrophulariaceae</taxon>
        <taxon>Buddlejeae</taxon>
        <taxon>Buddleja</taxon>
    </lineage>
</organism>
<proteinExistence type="predicted"/>
<evidence type="ECO:0000313" key="2">
    <source>
        <dbReference type="EMBL" id="KAG8388759.1"/>
    </source>
</evidence>
<feature type="compositionally biased region" description="Basic and acidic residues" evidence="1">
    <location>
        <begin position="28"/>
        <end position="40"/>
    </location>
</feature>
<feature type="compositionally biased region" description="Acidic residues" evidence="1">
    <location>
        <begin position="41"/>
        <end position="51"/>
    </location>
</feature>
<name>A0AAV6Y7N9_9LAMI</name>
<feature type="compositionally biased region" description="Basic residues" evidence="1">
    <location>
        <begin position="9"/>
        <end position="21"/>
    </location>
</feature>
<feature type="region of interest" description="Disordered" evidence="1">
    <location>
        <begin position="1"/>
        <end position="106"/>
    </location>
</feature>
<accession>A0AAV6Y7N9</accession>
<evidence type="ECO:0000256" key="1">
    <source>
        <dbReference type="SAM" id="MobiDB-lite"/>
    </source>
</evidence>